<feature type="compositionally biased region" description="Basic residues" evidence="3">
    <location>
        <begin position="165"/>
        <end position="192"/>
    </location>
</feature>
<dbReference type="InterPro" id="IPR001789">
    <property type="entry name" value="Sig_transdc_resp-reg_receiver"/>
</dbReference>
<organism evidence="5 6">
    <name type="scientific">Polyangium sorediatum</name>
    <dbReference type="NCBI Taxonomy" id="889274"/>
    <lineage>
        <taxon>Bacteria</taxon>
        <taxon>Pseudomonadati</taxon>
        <taxon>Myxococcota</taxon>
        <taxon>Polyangia</taxon>
        <taxon>Polyangiales</taxon>
        <taxon>Polyangiaceae</taxon>
        <taxon>Polyangium</taxon>
    </lineage>
</organism>
<keyword evidence="1 2" id="KW-0597">Phosphoprotein</keyword>
<feature type="compositionally biased region" description="Basic residues" evidence="3">
    <location>
        <begin position="246"/>
        <end position="259"/>
    </location>
</feature>
<dbReference type="Pfam" id="PF00072">
    <property type="entry name" value="Response_reg"/>
    <property type="match status" value="1"/>
</dbReference>
<dbReference type="EMBL" id="JARZHI010000013">
    <property type="protein sequence ID" value="MDI1431220.1"/>
    <property type="molecule type" value="Genomic_DNA"/>
</dbReference>
<feature type="modified residue" description="4-aspartylphosphate" evidence="2">
    <location>
        <position position="61"/>
    </location>
</feature>
<feature type="compositionally biased region" description="Basic residues" evidence="3">
    <location>
        <begin position="216"/>
        <end position="226"/>
    </location>
</feature>
<comment type="caution">
    <text evidence="5">The sequence shown here is derived from an EMBL/GenBank/DDBJ whole genome shotgun (WGS) entry which is preliminary data.</text>
</comment>
<dbReference type="InterPro" id="IPR050595">
    <property type="entry name" value="Bact_response_regulator"/>
</dbReference>
<evidence type="ECO:0000256" key="3">
    <source>
        <dbReference type="SAM" id="MobiDB-lite"/>
    </source>
</evidence>
<evidence type="ECO:0000313" key="5">
    <source>
        <dbReference type="EMBL" id="MDI1431220.1"/>
    </source>
</evidence>
<dbReference type="PANTHER" id="PTHR44591:SF3">
    <property type="entry name" value="RESPONSE REGULATORY DOMAIN-CONTAINING PROTEIN"/>
    <property type="match status" value="1"/>
</dbReference>
<dbReference type="PROSITE" id="PS50110">
    <property type="entry name" value="RESPONSE_REGULATORY"/>
    <property type="match status" value="1"/>
</dbReference>
<dbReference type="PANTHER" id="PTHR44591">
    <property type="entry name" value="STRESS RESPONSE REGULATOR PROTEIN 1"/>
    <property type="match status" value="1"/>
</dbReference>
<evidence type="ECO:0000256" key="1">
    <source>
        <dbReference type="ARBA" id="ARBA00022553"/>
    </source>
</evidence>
<dbReference type="SMART" id="SM00448">
    <property type="entry name" value="REC"/>
    <property type="match status" value="1"/>
</dbReference>
<evidence type="ECO:0000259" key="4">
    <source>
        <dbReference type="PROSITE" id="PS50110"/>
    </source>
</evidence>
<reference evidence="5 6" key="1">
    <citation type="submission" date="2023-04" db="EMBL/GenBank/DDBJ databases">
        <title>The genome sequence of Polyangium sorediatum DSM14670.</title>
        <authorList>
            <person name="Zhang X."/>
        </authorList>
    </citation>
    <scope>NUCLEOTIDE SEQUENCE [LARGE SCALE GENOMIC DNA]</scope>
    <source>
        <strain evidence="5 6">DSM 14670</strain>
    </source>
</reference>
<proteinExistence type="predicted"/>
<dbReference type="RefSeq" id="WP_136969328.1">
    <property type="nucleotide sequence ID" value="NZ_JARZHI010000013.1"/>
</dbReference>
<protein>
    <submittedName>
        <fullName evidence="5">Response regulator</fullName>
    </submittedName>
</protein>
<keyword evidence="6" id="KW-1185">Reference proteome</keyword>
<evidence type="ECO:0000313" key="6">
    <source>
        <dbReference type="Proteomes" id="UP001160301"/>
    </source>
</evidence>
<sequence length="259" mass="27177">MSSASTSTKPLTVVVAEDEPAMLSLVARHLRTLGFQVHDAADGETAWRLTQQHHPDLVMLDVMMPQMSGWEVAKLVKAPGAAGGTLANTPVLMLTGIGESMNAMTSPLFADGWLDKPFEFARLDEKISELLAKYGKDMPPRRALDDAELDEEPIEEAAPPPKPARAAKKATKKAMKKAAKKAAKKPAAKKAGKAAAKATKTTKKVATKAAAPAKKAAAKKATKKAAGKAPAAKKAAKGKATAGRKSTAKKPRAAARRSS</sequence>
<name>A0ABT6NSC3_9BACT</name>
<feature type="domain" description="Response regulatory" evidence="4">
    <location>
        <begin position="12"/>
        <end position="131"/>
    </location>
</feature>
<dbReference type="Proteomes" id="UP001160301">
    <property type="component" value="Unassembled WGS sequence"/>
</dbReference>
<dbReference type="CDD" id="cd17574">
    <property type="entry name" value="REC_OmpR"/>
    <property type="match status" value="1"/>
</dbReference>
<feature type="compositionally biased region" description="Low complexity" evidence="3">
    <location>
        <begin position="227"/>
        <end position="245"/>
    </location>
</feature>
<evidence type="ECO:0000256" key="2">
    <source>
        <dbReference type="PROSITE-ProRule" id="PRU00169"/>
    </source>
</evidence>
<dbReference type="Gene3D" id="3.40.50.2300">
    <property type="match status" value="1"/>
</dbReference>
<feature type="region of interest" description="Disordered" evidence="3">
    <location>
        <begin position="149"/>
        <end position="259"/>
    </location>
</feature>
<dbReference type="InterPro" id="IPR011006">
    <property type="entry name" value="CheY-like_superfamily"/>
</dbReference>
<gene>
    <name evidence="5" type="ORF">QHF89_17130</name>
</gene>
<accession>A0ABT6NSC3</accession>
<dbReference type="SUPFAM" id="SSF52172">
    <property type="entry name" value="CheY-like"/>
    <property type="match status" value="1"/>
</dbReference>